<comment type="caution">
    <text evidence="1">The sequence shown here is derived from an EMBL/GenBank/DDBJ whole genome shotgun (WGS) entry which is preliminary data.</text>
</comment>
<name>A0A3N4PDL7_9BACT</name>
<reference evidence="1 2" key="1">
    <citation type="submission" date="2018-11" db="EMBL/GenBank/DDBJ databases">
        <title>Chitinophaga lutea sp.nov., isolate from arsenic contaminated soil.</title>
        <authorList>
            <person name="Zong Y."/>
        </authorList>
    </citation>
    <scope>NUCLEOTIDE SEQUENCE [LARGE SCALE GENOMIC DNA]</scope>
    <source>
        <strain evidence="1 2">ZY74</strain>
    </source>
</reference>
<evidence type="ECO:0000313" key="1">
    <source>
        <dbReference type="EMBL" id="RPE05518.1"/>
    </source>
</evidence>
<dbReference type="EMBL" id="RPDH01000003">
    <property type="protein sequence ID" value="RPE05518.1"/>
    <property type="molecule type" value="Genomic_DNA"/>
</dbReference>
<evidence type="ECO:0000313" key="2">
    <source>
        <dbReference type="Proteomes" id="UP000278351"/>
    </source>
</evidence>
<keyword evidence="2" id="KW-1185">Reference proteome</keyword>
<dbReference type="AlphaFoldDB" id="A0A3N4PDL7"/>
<dbReference type="Proteomes" id="UP000278351">
    <property type="component" value="Unassembled WGS sequence"/>
</dbReference>
<protein>
    <submittedName>
        <fullName evidence="1">Uncharacterized protein</fullName>
    </submittedName>
</protein>
<accession>A0A3N4PDL7</accession>
<gene>
    <name evidence="1" type="ORF">EGT74_24345</name>
</gene>
<organism evidence="1 2">
    <name type="scientific">Chitinophaga lutea</name>
    <dbReference type="NCBI Taxonomy" id="2488634"/>
    <lineage>
        <taxon>Bacteria</taxon>
        <taxon>Pseudomonadati</taxon>
        <taxon>Bacteroidota</taxon>
        <taxon>Chitinophagia</taxon>
        <taxon>Chitinophagales</taxon>
        <taxon>Chitinophagaceae</taxon>
        <taxon>Chitinophaga</taxon>
    </lineage>
</organism>
<proteinExistence type="predicted"/>
<sequence length="116" mass="13467">MKKRKEKKYSGFKIQKKDAEGKVIETYESTLVAMRNERVSHKVLIECIKTGAPHKGFTFSYGDKGDFKKRVPKGEAQEPSEELFDVDRFGEHYNCGRWEENSSIQPLKFKSKLYGL</sequence>
<dbReference type="RefSeq" id="WP_123849162.1">
    <property type="nucleotide sequence ID" value="NZ_RPDH01000003.1"/>
</dbReference>